<evidence type="ECO:0000259" key="3">
    <source>
        <dbReference type="PROSITE" id="PS50977"/>
    </source>
</evidence>
<accession>A0A9X2K1A6</accession>
<dbReference type="Pfam" id="PF00440">
    <property type="entry name" value="TetR_N"/>
    <property type="match status" value="1"/>
</dbReference>
<sequence length="196" mass="22253">MTPTPPTDRRVRRTRTLLHTALIELISEKGYDNVTVQDILDRADVGRSTFYLHYPSKDQLLLSGMHHLQAELSARLSADAHSHESSVMAPLRPLFEHAADKRHLYRALLGSRATTVALRSGRRMLSDLLATHLHSRLNIDDRTRLDMMVAFLVNGLIGVLTWWHDTEPDLSAEQMYTSFERLAVEGLRSFESGNPK</sequence>
<comment type="caution">
    <text evidence="4">The sequence shown here is derived from an EMBL/GenBank/DDBJ whole genome shotgun (WGS) entry which is preliminary data.</text>
</comment>
<evidence type="ECO:0000313" key="4">
    <source>
        <dbReference type="EMBL" id="MCP2353321.1"/>
    </source>
</evidence>
<feature type="domain" description="HTH tetR-type" evidence="3">
    <location>
        <begin position="12"/>
        <end position="72"/>
    </location>
</feature>
<dbReference type="PANTHER" id="PTHR43479">
    <property type="entry name" value="ACREF/ENVCD OPERON REPRESSOR-RELATED"/>
    <property type="match status" value="1"/>
</dbReference>
<name>A0A9X2K1A6_9ACTN</name>
<dbReference type="InterPro" id="IPR050624">
    <property type="entry name" value="HTH-type_Tx_Regulator"/>
</dbReference>
<dbReference type="PROSITE" id="PS50977">
    <property type="entry name" value="HTH_TETR_2"/>
    <property type="match status" value="1"/>
</dbReference>
<dbReference type="SUPFAM" id="SSF46689">
    <property type="entry name" value="Homeodomain-like"/>
    <property type="match status" value="1"/>
</dbReference>
<keyword evidence="5" id="KW-1185">Reference proteome</keyword>
<dbReference type="PRINTS" id="PR00455">
    <property type="entry name" value="HTHTETR"/>
</dbReference>
<dbReference type="AlphaFoldDB" id="A0A9X2K1A6"/>
<dbReference type="PANTHER" id="PTHR43479:SF7">
    <property type="entry name" value="TETR-FAMILY TRANSCRIPTIONAL REGULATOR"/>
    <property type="match status" value="1"/>
</dbReference>
<dbReference type="InterPro" id="IPR039532">
    <property type="entry name" value="TetR_C_Firmicutes"/>
</dbReference>
<evidence type="ECO:0000256" key="2">
    <source>
        <dbReference type="PROSITE-ProRule" id="PRU00335"/>
    </source>
</evidence>
<dbReference type="GO" id="GO:0003677">
    <property type="term" value="F:DNA binding"/>
    <property type="evidence" value="ECO:0007669"/>
    <property type="project" value="UniProtKB-UniRule"/>
</dbReference>
<evidence type="ECO:0000256" key="1">
    <source>
        <dbReference type="ARBA" id="ARBA00023125"/>
    </source>
</evidence>
<dbReference type="RefSeq" id="WP_253739802.1">
    <property type="nucleotide sequence ID" value="NZ_BAABKA010000046.1"/>
</dbReference>
<dbReference type="InterPro" id="IPR009057">
    <property type="entry name" value="Homeodomain-like_sf"/>
</dbReference>
<protein>
    <submittedName>
        <fullName evidence="4">AcrR family transcriptional regulator</fullName>
    </submittedName>
</protein>
<feature type="DNA-binding region" description="H-T-H motif" evidence="2">
    <location>
        <begin position="35"/>
        <end position="54"/>
    </location>
</feature>
<proteinExistence type="predicted"/>
<dbReference type="Gene3D" id="1.10.357.10">
    <property type="entry name" value="Tetracycline Repressor, domain 2"/>
    <property type="match status" value="1"/>
</dbReference>
<keyword evidence="1 2" id="KW-0238">DNA-binding</keyword>
<reference evidence="4" key="1">
    <citation type="submission" date="2022-06" db="EMBL/GenBank/DDBJ databases">
        <title>Sequencing the genomes of 1000 actinobacteria strains.</title>
        <authorList>
            <person name="Klenk H.-P."/>
        </authorList>
    </citation>
    <scope>NUCLEOTIDE SEQUENCE</scope>
    <source>
        <strain evidence="4">DSM 46694</strain>
    </source>
</reference>
<dbReference type="InterPro" id="IPR001647">
    <property type="entry name" value="HTH_TetR"/>
</dbReference>
<gene>
    <name evidence="4" type="ORF">HD597_000341</name>
</gene>
<dbReference type="Proteomes" id="UP001139648">
    <property type="component" value="Unassembled WGS sequence"/>
</dbReference>
<evidence type="ECO:0000313" key="5">
    <source>
        <dbReference type="Proteomes" id="UP001139648"/>
    </source>
</evidence>
<dbReference type="EMBL" id="JAMZEB010000001">
    <property type="protein sequence ID" value="MCP2353321.1"/>
    <property type="molecule type" value="Genomic_DNA"/>
</dbReference>
<organism evidence="4 5">
    <name type="scientific">Nonomuraea thailandensis</name>
    <dbReference type="NCBI Taxonomy" id="1188745"/>
    <lineage>
        <taxon>Bacteria</taxon>
        <taxon>Bacillati</taxon>
        <taxon>Actinomycetota</taxon>
        <taxon>Actinomycetes</taxon>
        <taxon>Streptosporangiales</taxon>
        <taxon>Streptosporangiaceae</taxon>
        <taxon>Nonomuraea</taxon>
    </lineage>
</organism>
<dbReference type="Pfam" id="PF14278">
    <property type="entry name" value="TetR_C_8"/>
    <property type="match status" value="1"/>
</dbReference>